<evidence type="ECO:0000256" key="4">
    <source>
        <dbReference type="ARBA" id="ARBA00022729"/>
    </source>
</evidence>
<dbReference type="InterPro" id="IPR017850">
    <property type="entry name" value="Alkaline_phosphatase_core_sf"/>
</dbReference>
<dbReference type="RefSeq" id="WP_150414239.1">
    <property type="nucleotide sequence ID" value="NZ_VYQF01000001.1"/>
</dbReference>
<keyword evidence="9" id="KW-1185">Reference proteome</keyword>
<evidence type="ECO:0000256" key="1">
    <source>
        <dbReference type="ARBA" id="ARBA00001913"/>
    </source>
</evidence>
<dbReference type="InterPro" id="IPR050738">
    <property type="entry name" value="Sulfatase"/>
</dbReference>
<evidence type="ECO:0000313" key="9">
    <source>
        <dbReference type="Proteomes" id="UP000326903"/>
    </source>
</evidence>
<comment type="cofactor">
    <cofactor evidence="1">
        <name>Ca(2+)</name>
        <dbReference type="ChEBI" id="CHEBI:29108"/>
    </cofactor>
</comment>
<keyword evidence="3" id="KW-0479">Metal-binding</keyword>
<feature type="domain" description="Sulfatase N-terminal" evidence="7">
    <location>
        <begin position="35"/>
        <end position="389"/>
    </location>
</feature>
<dbReference type="CDD" id="cd16144">
    <property type="entry name" value="ARS_like"/>
    <property type="match status" value="1"/>
</dbReference>
<dbReference type="PROSITE" id="PS00149">
    <property type="entry name" value="SULFATASE_2"/>
    <property type="match status" value="1"/>
</dbReference>
<dbReference type="GO" id="GO:0004065">
    <property type="term" value="F:arylsulfatase activity"/>
    <property type="evidence" value="ECO:0007669"/>
    <property type="project" value="TreeGrafter"/>
</dbReference>
<dbReference type="InterPro" id="IPR000917">
    <property type="entry name" value="Sulfatase_N"/>
</dbReference>
<dbReference type="AlphaFoldDB" id="A0A5J5IM55"/>
<keyword evidence="4" id="KW-0732">Signal</keyword>
<dbReference type="Gene3D" id="3.30.1120.10">
    <property type="match status" value="1"/>
</dbReference>
<reference evidence="8 9" key="1">
    <citation type="submission" date="2019-09" db="EMBL/GenBank/DDBJ databases">
        <title>Draft genome sequence of Ginsengibacter sp. BR5-29.</title>
        <authorList>
            <person name="Im W.-T."/>
        </authorList>
    </citation>
    <scope>NUCLEOTIDE SEQUENCE [LARGE SCALE GENOMIC DNA]</scope>
    <source>
        <strain evidence="8 9">BR5-29</strain>
    </source>
</reference>
<name>A0A5J5IM55_9BACT</name>
<dbReference type="EMBL" id="VYQF01000001">
    <property type="protein sequence ID" value="KAA9042110.1"/>
    <property type="molecule type" value="Genomic_DNA"/>
</dbReference>
<organism evidence="8 9">
    <name type="scientific">Ginsengibacter hankyongi</name>
    <dbReference type="NCBI Taxonomy" id="2607284"/>
    <lineage>
        <taxon>Bacteria</taxon>
        <taxon>Pseudomonadati</taxon>
        <taxon>Bacteroidota</taxon>
        <taxon>Chitinophagia</taxon>
        <taxon>Chitinophagales</taxon>
        <taxon>Chitinophagaceae</taxon>
        <taxon>Ginsengibacter</taxon>
    </lineage>
</organism>
<dbReference type="InterPro" id="IPR024607">
    <property type="entry name" value="Sulfatase_CS"/>
</dbReference>
<proteinExistence type="inferred from homology"/>
<dbReference type="GO" id="GO:0046872">
    <property type="term" value="F:metal ion binding"/>
    <property type="evidence" value="ECO:0007669"/>
    <property type="project" value="UniProtKB-KW"/>
</dbReference>
<comment type="similarity">
    <text evidence="2">Belongs to the sulfatase family.</text>
</comment>
<accession>A0A5J5IM55</accession>
<dbReference type="Gene3D" id="3.40.720.10">
    <property type="entry name" value="Alkaline Phosphatase, subunit A"/>
    <property type="match status" value="1"/>
</dbReference>
<evidence type="ECO:0000256" key="3">
    <source>
        <dbReference type="ARBA" id="ARBA00022723"/>
    </source>
</evidence>
<evidence type="ECO:0000256" key="5">
    <source>
        <dbReference type="ARBA" id="ARBA00022801"/>
    </source>
</evidence>
<comment type="caution">
    <text evidence="8">The sequence shown here is derived from an EMBL/GenBank/DDBJ whole genome shotgun (WGS) entry which is preliminary data.</text>
</comment>
<evidence type="ECO:0000259" key="7">
    <source>
        <dbReference type="Pfam" id="PF00884"/>
    </source>
</evidence>
<dbReference type="SUPFAM" id="SSF53649">
    <property type="entry name" value="Alkaline phosphatase-like"/>
    <property type="match status" value="1"/>
</dbReference>
<dbReference type="Proteomes" id="UP000326903">
    <property type="component" value="Unassembled WGS sequence"/>
</dbReference>
<evidence type="ECO:0000256" key="6">
    <source>
        <dbReference type="ARBA" id="ARBA00022837"/>
    </source>
</evidence>
<dbReference type="PANTHER" id="PTHR42693:SF42">
    <property type="entry name" value="ARYLSULFATASE G"/>
    <property type="match status" value="1"/>
</dbReference>
<keyword evidence="5" id="KW-0378">Hydrolase</keyword>
<keyword evidence="6" id="KW-0106">Calcium</keyword>
<dbReference type="Pfam" id="PF00884">
    <property type="entry name" value="Sulfatase"/>
    <property type="match status" value="1"/>
</dbReference>
<sequence length="550" mass="62262">MTKNKNALIFLLVGFLYLFCPLVLSAQQKARQSRPNIIFVLTDDLGWRDLGVYGSTFDETPNLDKLASEGMLFTDAYASCNVCSPSRSSIMTGQYPVHTGITDWITGRQSGGPMPYDKLLPPAFAFQMDSSEVTIAQSLKNAGYATFFAGKWHLGLTERYWPEQEGFDVNKGGWAAGNPKAYGMGGYFSPYHNPRLSDGPKGEFLTDRLTNEAISFIKEKTSKGLPFFVDISFYAVHQPIEAKQEYITKFKEKAHHLGLDTMQQFVKDAAWMKDESGFQERIVQANPVYAALLYSVDENVGRILKLLKQLGIEKNTIIVFSSDNGGLSTSEGSPTSNYPLRYGKGWNYEGGIRVPLIIKWPGVTKGGSISDFPVVNTDFYPTFLQMAGMPLMPEQHKDGVSLAPLLEGKKSIDQPAIYWHYPHYSNQGGGPGAAIRENNWKLVQFYEDNHVELYNLRADIEERRDLSYTLPGRTADMLHLLNLWKKQAGAKMPAINPYYNPDYKELMKKNNESMRQYLSHYDTLFSKEIYDPNVSKDLRDQYNRLYHNKN</sequence>
<evidence type="ECO:0000313" key="8">
    <source>
        <dbReference type="EMBL" id="KAA9042110.1"/>
    </source>
</evidence>
<dbReference type="PANTHER" id="PTHR42693">
    <property type="entry name" value="ARYLSULFATASE FAMILY MEMBER"/>
    <property type="match status" value="1"/>
</dbReference>
<protein>
    <submittedName>
        <fullName evidence="8">Sulfatase</fullName>
    </submittedName>
</protein>
<gene>
    <name evidence="8" type="ORF">FW778_08860</name>
</gene>
<evidence type="ECO:0000256" key="2">
    <source>
        <dbReference type="ARBA" id="ARBA00008779"/>
    </source>
</evidence>